<dbReference type="RefSeq" id="WP_223102984.1">
    <property type="nucleotide sequence ID" value="NZ_CP061913.1"/>
</dbReference>
<keyword evidence="2" id="KW-1185">Reference proteome</keyword>
<organism evidence="1 2">
    <name type="scientific">Dactylosporangium vinaceum</name>
    <dbReference type="NCBI Taxonomy" id="53362"/>
    <lineage>
        <taxon>Bacteria</taxon>
        <taxon>Bacillati</taxon>
        <taxon>Actinomycetota</taxon>
        <taxon>Actinomycetes</taxon>
        <taxon>Micromonosporales</taxon>
        <taxon>Micromonosporaceae</taxon>
        <taxon>Dactylosporangium</taxon>
    </lineage>
</organism>
<proteinExistence type="predicted"/>
<comment type="caution">
    <text evidence="1">The sequence shown here is derived from an EMBL/GenBank/DDBJ whole genome shotgun (WGS) entry which is preliminary data.</text>
</comment>
<sequence length="101" mass="11185">MPELSSLLIDEVAEQGRVVSVPVSVSARTRVRYLNQGRADAVRKPPPPRRLRIDLPAVVAGLTQAYSNGPFESANTKVKFLKRQMYGRAGFALIRQRIPLA</sequence>
<dbReference type="Proteomes" id="UP001589608">
    <property type="component" value="Unassembled WGS sequence"/>
</dbReference>
<evidence type="ECO:0008006" key="3">
    <source>
        <dbReference type="Google" id="ProtNLM"/>
    </source>
</evidence>
<evidence type="ECO:0000313" key="2">
    <source>
        <dbReference type="Proteomes" id="UP001589608"/>
    </source>
</evidence>
<reference evidence="1 2" key="1">
    <citation type="submission" date="2024-09" db="EMBL/GenBank/DDBJ databases">
        <authorList>
            <person name="Sun Q."/>
            <person name="Mori K."/>
        </authorList>
    </citation>
    <scope>NUCLEOTIDE SEQUENCE [LARGE SCALE GENOMIC DNA]</scope>
    <source>
        <strain evidence="1 2">JCM 3307</strain>
    </source>
</reference>
<accession>A0ABV5MQT1</accession>
<protein>
    <recommendedName>
        <fullName evidence="3">Transposase IS204/IS1001/IS1096/IS1165 DDE domain-containing protein</fullName>
    </recommendedName>
</protein>
<gene>
    <name evidence="1" type="ORF">ACFFTR_49915</name>
</gene>
<evidence type="ECO:0000313" key="1">
    <source>
        <dbReference type="EMBL" id="MFB9451231.1"/>
    </source>
</evidence>
<name>A0ABV5MQT1_9ACTN</name>
<dbReference type="EMBL" id="JBHMCA010000086">
    <property type="protein sequence ID" value="MFB9451231.1"/>
    <property type="molecule type" value="Genomic_DNA"/>
</dbReference>